<dbReference type="PROSITE" id="PS50011">
    <property type="entry name" value="PROTEIN_KINASE_DOM"/>
    <property type="match status" value="1"/>
</dbReference>
<dbReference type="Proteomes" id="UP000298416">
    <property type="component" value="Unassembled WGS sequence"/>
</dbReference>
<dbReference type="Gene3D" id="3.30.200.20">
    <property type="entry name" value="Phosphorylase Kinase, domain 1"/>
    <property type="match status" value="1"/>
</dbReference>
<sequence length="311" mass="35565">MRRITVEVIKPAKFRSLVARAVNRPVTRDILSGNLRTISYFNLETLKKATKNFNQLNLLGRGGFGPVYLGKLDDGRLVAVKKLAVEKSQQGESQFLSEVRMITNIQHKNLVRLLGCCSDGAQRLLVYEYMKNRSLDLIVYGKNDIFLNWGTRFQIILGVARGLQYLHEDSHIRIIHRDIKASNILLDDIFQPRIRDFGLTRFFPEDQAYLSTAFAGTLGDILHRNGFVEKDVLHAIRVAFLCLQPQGNQRPRMSEIVAILTCKVELETMPTKPAFLERKKRNDEKTSWDSISEPFPSPLRSDSPTFPLHLK</sequence>
<proteinExistence type="predicted"/>
<evidence type="ECO:0000256" key="2">
    <source>
        <dbReference type="ARBA" id="ARBA00022527"/>
    </source>
</evidence>
<reference evidence="11" key="1">
    <citation type="submission" date="2018-01" db="EMBL/GenBank/DDBJ databases">
        <authorList>
            <person name="Mao J.F."/>
        </authorList>
    </citation>
    <scope>NUCLEOTIDE SEQUENCE</scope>
    <source>
        <strain evidence="11">Huo1</strain>
        <tissue evidence="11">Leaf</tissue>
    </source>
</reference>
<dbReference type="InterPro" id="IPR052059">
    <property type="entry name" value="CR_Ser/Thr_kinase"/>
</dbReference>
<dbReference type="Gene3D" id="1.10.510.10">
    <property type="entry name" value="Transferase(Phosphotransferase) domain 1"/>
    <property type="match status" value="1"/>
</dbReference>
<reference evidence="11" key="2">
    <citation type="submission" date="2020-08" db="EMBL/GenBank/DDBJ databases">
        <title>Plant Genome Project.</title>
        <authorList>
            <person name="Zhang R.-G."/>
        </authorList>
    </citation>
    <scope>NUCLEOTIDE SEQUENCE</scope>
    <source>
        <strain evidence="11">Huo1</strain>
        <tissue evidence="11">Leaf</tissue>
    </source>
</reference>
<keyword evidence="3" id="KW-0808">Transferase</keyword>
<dbReference type="EC" id="2.7.11.1" evidence="1"/>
<evidence type="ECO:0000256" key="6">
    <source>
        <dbReference type="ARBA" id="ARBA00022840"/>
    </source>
</evidence>
<dbReference type="AlphaFoldDB" id="A0A8X8YFN9"/>
<keyword evidence="4" id="KW-0547">Nucleotide-binding</keyword>
<dbReference type="FunFam" id="1.10.510.10:FF:001023">
    <property type="entry name" value="Os07g0541700 protein"/>
    <property type="match status" value="1"/>
</dbReference>
<dbReference type="SUPFAM" id="SSF56112">
    <property type="entry name" value="Protein kinase-like (PK-like)"/>
    <property type="match status" value="1"/>
</dbReference>
<dbReference type="Pfam" id="PF00069">
    <property type="entry name" value="Pkinase"/>
    <property type="match status" value="1"/>
</dbReference>
<organism evidence="11">
    <name type="scientific">Salvia splendens</name>
    <name type="common">Scarlet sage</name>
    <dbReference type="NCBI Taxonomy" id="180675"/>
    <lineage>
        <taxon>Eukaryota</taxon>
        <taxon>Viridiplantae</taxon>
        <taxon>Streptophyta</taxon>
        <taxon>Embryophyta</taxon>
        <taxon>Tracheophyta</taxon>
        <taxon>Spermatophyta</taxon>
        <taxon>Magnoliopsida</taxon>
        <taxon>eudicotyledons</taxon>
        <taxon>Gunneridae</taxon>
        <taxon>Pentapetalae</taxon>
        <taxon>asterids</taxon>
        <taxon>lamiids</taxon>
        <taxon>Lamiales</taxon>
        <taxon>Lamiaceae</taxon>
        <taxon>Nepetoideae</taxon>
        <taxon>Mentheae</taxon>
        <taxon>Salviinae</taxon>
        <taxon>Salvia</taxon>
        <taxon>Salvia subgen. Calosphace</taxon>
        <taxon>core Calosphace</taxon>
    </lineage>
</organism>
<keyword evidence="5" id="KW-0418">Kinase</keyword>
<evidence type="ECO:0000313" key="11">
    <source>
        <dbReference type="EMBL" id="KAG6430909.1"/>
    </source>
</evidence>
<evidence type="ECO:0000256" key="4">
    <source>
        <dbReference type="ARBA" id="ARBA00022741"/>
    </source>
</evidence>
<evidence type="ECO:0000256" key="5">
    <source>
        <dbReference type="ARBA" id="ARBA00022777"/>
    </source>
</evidence>
<keyword evidence="12" id="KW-1185">Reference proteome</keyword>
<name>A0A8X8YFN9_SALSN</name>
<dbReference type="SMART" id="SM00220">
    <property type="entry name" value="S_TKc"/>
    <property type="match status" value="1"/>
</dbReference>
<dbReference type="GO" id="GO:0005524">
    <property type="term" value="F:ATP binding"/>
    <property type="evidence" value="ECO:0007669"/>
    <property type="project" value="UniProtKB-KW"/>
</dbReference>
<dbReference type="GO" id="GO:0004674">
    <property type="term" value="F:protein serine/threonine kinase activity"/>
    <property type="evidence" value="ECO:0007669"/>
    <property type="project" value="UniProtKB-KW"/>
</dbReference>
<evidence type="ECO:0000256" key="7">
    <source>
        <dbReference type="ARBA" id="ARBA00047899"/>
    </source>
</evidence>
<keyword evidence="2" id="KW-0723">Serine/threonine-protein kinase</keyword>
<evidence type="ECO:0000256" key="8">
    <source>
        <dbReference type="ARBA" id="ARBA00048679"/>
    </source>
</evidence>
<dbReference type="EMBL" id="PNBA02000003">
    <property type="protein sequence ID" value="KAG6430909.1"/>
    <property type="molecule type" value="Genomic_DNA"/>
</dbReference>
<dbReference type="PANTHER" id="PTHR47973">
    <property type="entry name" value="CYSTEINE-RICH RECEPTOR-LIKE PROTEIN KINASE 3"/>
    <property type="match status" value="1"/>
</dbReference>
<dbReference type="InterPro" id="IPR008271">
    <property type="entry name" value="Ser/Thr_kinase_AS"/>
</dbReference>
<gene>
    <name evidence="11" type="ORF">SASPL_108983</name>
</gene>
<keyword evidence="6" id="KW-0067">ATP-binding</keyword>
<feature type="compositionally biased region" description="Basic and acidic residues" evidence="9">
    <location>
        <begin position="275"/>
        <end position="287"/>
    </location>
</feature>
<evidence type="ECO:0000313" key="12">
    <source>
        <dbReference type="Proteomes" id="UP000298416"/>
    </source>
</evidence>
<dbReference type="InterPro" id="IPR000719">
    <property type="entry name" value="Prot_kinase_dom"/>
</dbReference>
<comment type="catalytic activity">
    <reaction evidence="7">
        <text>L-threonyl-[protein] + ATP = O-phospho-L-threonyl-[protein] + ADP + H(+)</text>
        <dbReference type="Rhea" id="RHEA:46608"/>
        <dbReference type="Rhea" id="RHEA-COMP:11060"/>
        <dbReference type="Rhea" id="RHEA-COMP:11605"/>
        <dbReference type="ChEBI" id="CHEBI:15378"/>
        <dbReference type="ChEBI" id="CHEBI:30013"/>
        <dbReference type="ChEBI" id="CHEBI:30616"/>
        <dbReference type="ChEBI" id="CHEBI:61977"/>
        <dbReference type="ChEBI" id="CHEBI:456216"/>
        <dbReference type="EC" id="2.7.11.1"/>
    </reaction>
</comment>
<comment type="catalytic activity">
    <reaction evidence="8">
        <text>L-seryl-[protein] + ATP = O-phospho-L-seryl-[protein] + ADP + H(+)</text>
        <dbReference type="Rhea" id="RHEA:17989"/>
        <dbReference type="Rhea" id="RHEA-COMP:9863"/>
        <dbReference type="Rhea" id="RHEA-COMP:11604"/>
        <dbReference type="ChEBI" id="CHEBI:15378"/>
        <dbReference type="ChEBI" id="CHEBI:29999"/>
        <dbReference type="ChEBI" id="CHEBI:30616"/>
        <dbReference type="ChEBI" id="CHEBI:83421"/>
        <dbReference type="ChEBI" id="CHEBI:456216"/>
        <dbReference type="EC" id="2.7.11.1"/>
    </reaction>
</comment>
<dbReference type="FunFam" id="3.30.200.20:FF:000327">
    <property type="entry name" value="Cysteine-rich receptor-like protein kinase 10"/>
    <property type="match status" value="1"/>
</dbReference>
<dbReference type="PROSITE" id="PS00108">
    <property type="entry name" value="PROTEIN_KINASE_ST"/>
    <property type="match status" value="1"/>
</dbReference>
<protein>
    <recommendedName>
        <fullName evidence="1">non-specific serine/threonine protein kinase</fullName>
        <ecNumber evidence="1">2.7.11.1</ecNumber>
    </recommendedName>
</protein>
<evidence type="ECO:0000256" key="1">
    <source>
        <dbReference type="ARBA" id="ARBA00012513"/>
    </source>
</evidence>
<accession>A0A8X8YFN9</accession>
<comment type="caution">
    <text evidence="11">The sequence shown here is derived from an EMBL/GenBank/DDBJ whole genome shotgun (WGS) entry which is preliminary data.</text>
</comment>
<dbReference type="InterPro" id="IPR011009">
    <property type="entry name" value="Kinase-like_dom_sf"/>
</dbReference>
<feature type="region of interest" description="Disordered" evidence="9">
    <location>
        <begin position="275"/>
        <end position="311"/>
    </location>
</feature>
<feature type="domain" description="Protein kinase" evidence="10">
    <location>
        <begin position="53"/>
        <end position="311"/>
    </location>
</feature>
<evidence type="ECO:0000259" key="10">
    <source>
        <dbReference type="PROSITE" id="PS50011"/>
    </source>
</evidence>
<evidence type="ECO:0000256" key="3">
    <source>
        <dbReference type="ARBA" id="ARBA00022679"/>
    </source>
</evidence>
<evidence type="ECO:0000256" key="9">
    <source>
        <dbReference type="SAM" id="MobiDB-lite"/>
    </source>
</evidence>